<feature type="non-terminal residue" evidence="3">
    <location>
        <position position="1637"/>
    </location>
</feature>
<keyword evidence="1" id="KW-0433">Leucine-rich repeat</keyword>
<dbReference type="SUPFAM" id="SSF52058">
    <property type="entry name" value="L domain-like"/>
    <property type="match status" value="1"/>
</dbReference>
<dbReference type="InterPro" id="IPR013431">
    <property type="entry name" value="Delta_60_rpt"/>
</dbReference>
<dbReference type="Pfam" id="PF17164">
    <property type="entry name" value="DUF5122"/>
    <property type="match status" value="13"/>
</dbReference>
<protein>
    <submittedName>
        <fullName evidence="3">Uncharacterized protein</fullName>
    </submittedName>
</protein>
<dbReference type="InterPro" id="IPR001611">
    <property type="entry name" value="Leu-rich_rpt"/>
</dbReference>
<dbReference type="InterPro" id="IPR032675">
    <property type="entry name" value="LRR_dom_sf"/>
</dbReference>
<name>K1YJ33_9BACT</name>
<dbReference type="Gene3D" id="3.80.10.10">
    <property type="entry name" value="Ribonuclease Inhibitor"/>
    <property type="match status" value="1"/>
</dbReference>
<gene>
    <name evidence="3" type="ORF">ACD_80C00064G0001</name>
</gene>
<organism evidence="3">
    <name type="scientific">uncultured bacterium</name>
    <name type="common">gcode 4</name>
    <dbReference type="NCBI Taxonomy" id="1234023"/>
    <lineage>
        <taxon>Bacteria</taxon>
        <taxon>environmental samples</taxon>
    </lineage>
</organism>
<evidence type="ECO:0000313" key="3">
    <source>
        <dbReference type="EMBL" id="EKD25414.1"/>
    </source>
</evidence>
<dbReference type="PANTHER" id="PTHR48057:SF29">
    <property type="entry name" value="OS02G0609900 PROTEIN"/>
    <property type="match status" value="1"/>
</dbReference>
<dbReference type="SMART" id="SM00369">
    <property type="entry name" value="LRR_TYP"/>
    <property type="match status" value="2"/>
</dbReference>
<proteinExistence type="predicted"/>
<accession>K1YJ33</accession>
<evidence type="ECO:0000256" key="2">
    <source>
        <dbReference type="ARBA" id="ARBA00022737"/>
    </source>
</evidence>
<dbReference type="InterPro" id="IPR003591">
    <property type="entry name" value="Leu-rich_rpt_typical-subtyp"/>
</dbReference>
<dbReference type="NCBIfam" id="TIGR02608">
    <property type="entry name" value="delta_60_rpt"/>
    <property type="match status" value="11"/>
</dbReference>
<dbReference type="EMBL" id="AMFJ01036071">
    <property type="protein sequence ID" value="EKD25414.1"/>
    <property type="molecule type" value="Genomic_DNA"/>
</dbReference>
<dbReference type="PROSITE" id="PS51257">
    <property type="entry name" value="PROKAR_LIPOPROTEIN"/>
    <property type="match status" value="1"/>
</dbReference>
<keyword evidence="2" id="KW-0677">Repeat</keyword>
<sequence length="1637" mass="185067">MVKNLLKILTLIMITIGTLSCTHIFANQADIDPSFDTRLPIWFNSQVSAITLQSDEKIVVGGVFTNYKWVTSNYIIRLYADGNRDSSFTIWWWFNDAIKTLAIQSGGKIIAWGDFTSYSWVTANKIIRLNTNGSIDSSFTIGNWFNGTIKTLAIQNDGKILVGGDFTSYNWTTKNRIVRLNINGTIDTWFTIGVWFDGPVNTITIQSGGKILVGGDFTKYDWNKWSSIIRLNTDGTPDNSFIIEKWFDAIVNVLTIQSGGKILVGGDFTKYDWTTTNRIVRLNTGGTLDTWFTIGNWFDFDLNTLAIQSNGKILVGGAFTSYSWTFVNFITRLNANGTHDVSFDIWWWFNNVVNALAIKNNGDILVGGAFTAYSWEAANRIVRLNSDGVNDVLFNVLWGLNDTVWSVITQSDGKIVAWGLFTSYNWETTNNIIRLNTDGSNDSSFIIWWWFDHTIRTLAIQSDGKIVAWGDFTNYSWVNINRIIRLNANGTVDTWFTIGVWFDGAVNAITIQSGGKILVGGDFAKYNWTTRKRLLLLNTDGTIDTSFDIWWWFNNIINTLVIQSGGKILVGWNFTSYNWVVANRIVRLNTGGILDTWFTIGNWFDAVVNTLEIQSGGKILVGWNFTSYNWTTRNRIVRLNTDGSRDTSFSIGNWFDNVVNTLTTQSDGKIIVGGAFTNYNWTAINFIARLHTGGNRDFSFDIEKWFNDIVNSLTIQSWGKIFVGGDFTNYGWMAIWYLVALYGESNLIILPNSTNSNVLGAEFLNKWYSASAEWNEGIHRWEDDLSWSMSISLELTDGKIPVWFNLINQNIGLSLPKGLQFKKYDSATNYNGIISVPMMRSISNIHSKSVLAAFKVGSSMESIKLASWVALLWFSVPNINIWSLLQVYYSQDNWVSRYPQTMTFVTNNNGQPYASFPTNHFTDFAITLWSGDFTWSFVINNDAHSTPARDVTFNISTTPAAAYVRFSNDWFTRSWRQTYSTTPSWMLSTGVGMKTVYAEFDTDNDTGTSEVSINDTIYFYGSLWSLFIDNDLPSTLTRNVTLNLSGTPTATFMRFSNDWFTRSWRQTYNTTISRKLSPGTGEKMVYAEFDTNNNINTIEVAMNDTIMYTFPTTCDQATEIPENECQALIALYASTYWDNRVAWANGSTGASWIDTSHICTGDVTSWWWFGISCYDGHITAIDLRDNNLSGTLPYEIWNLSQLQNLYVSNNSITDLWTGFGNLSYLRTLDLGYNQLTWLPSDFENIGNLWRASNAWPYIYLNDNQLSLDQEQVRLFARLGVIYDMNKKLVPENLIWTTTVSWSVLLSWATTGGITFVTNWTLNISDSNNADNVLQLYLGWLNITTSNWSWNGNILPPMGLDSWDTASADFWESWIPAENESWINRTILWTLVVGSEIDSLIANGWYFMINFAVAWWNAWEIIKIYRSSEWSAWIPNVPDTECTLDSNLICAFDTNHLSYFTFISQTWQLNTGTFVINNDAASTTSQNITLNMSGVWITNMQFSNDDITRSSREAFATTKAWTLSAGTGTKTVYANFDTDNNTATIEAIGNDTINYIDVLTGCIGDSCADITLEILSNGDGYCDIGDSVDFGLTWYSASSRVLQSAFPTTSGNTPWFCNDLQGNGTTRNLSIQSSDLLN</sequence>
<reference evidence="3" key="1">
    <citation type="journal article" date="2012" name="Science">
        <title>Fermentation, hydrogen, and sulfur metabolism in multiple uncultivated bacterial phyla.</title>
        <authorList>
            <person name="Wrighton K.C."/>
            <person name="Thomas B.C."/>
            <person name="Sharon I."/>
            <person name="Miller C.S."/>
            <person name="Castelle C.J."/>
            <person name="VerBerkmoes N.C."/>
            <person name="Wilkins M.J."/>
            <person name="Hettich R.L."/>
            <person name="Lipton M.S."/>
            <person name="Williams K.H."/>
            <person name="Long P.E."/>
            <person name="Banfield J.F."/>
        </authorList>
    </citation>
    <scope>NUCLEOTIDE SEQUENCE [LARGE SCALE GENOMIC DNA]</scope>
</reference>
<dbReference type="Gene3D" id="2.80.10.50">
    <property type="match status" value="7"/>
</dbReference>
<evidence type="ECO:0000256" key="1">
    <source>
        <dbReference type="ARBA" id="ARBA00022614"/>
    </source>
</evidence>
<comment type="caution">
    <text evidence="3">The sequence shown here is derived from an EMBL/GenBank/DDBJ whole genome shotgun (WGS) entry which is preliminary data.</text>
</comment>
<dbReference type="InterPro" id="IPR052595">
    <property type="entry name" value="LRRC69/RLP"/>
</dbReference>
<dbReference type="PANTHER" id="PTHR48057">
    <property type="entry name" value="LEUCINE-RICH REPEAT SERINE/THREONINE-PROTEIN KINASE 1"/>
    <property type="match status" value="1"/>
</dbReference>
<dbReference type="Pfam" id="PF00560">
    <property type="entry name" value="LRR_1"/>
    <property type="match status" value="2"/>
</dbReference>